<dbReference type="Proteomes" id="UP000186303">
    <property type="component" value="Chromosome 3"/>
</dbReference>
<comment type="subcellular location">
    <subcellularLocation>
        <location evidence="1">Membrane</location>
        <topology evidence="1">Multi-pass membrane protein</topology>
    </subcellularLocation>
</comment>
<feature type="compositionally biased region" description="Polar residues" evidence="7">
    <location>
        <begin position="189"/>
        <end position="200"/>
    </location>
</feature>
<evidence type="ECO:0000256" key="5">
    <source>
        <dbReference type="ARBA" id="ARBA00038039"/>
    </source>
</evidence>
<dbReference type="Gene3D" id="1.20.1280.290">
    <property type="match status" value="2"/>
</dbReference>
<dbReference type="InterPro" id="IPR006603">
    <property type="entry name" value="PQ-loop_rpt"/>
</dbReference>
<dbReference type="AlphaFoldDB" id="A0A1M8A5A8"/>
<evidence type="ECO:0000313" key="9">
    <source>
        <dbReference type="EMBL" id="SHO77611.1"/>
    </source>
</evidence>
<evidence type="ECO:0000256" key="8">
    <source>
        <dbReference type="SAM" id="Phobius"/>
    </source>
</evidence>
<sequence length="439" mass="50576">MLTSISREALSNFTGTGSLIVWIFAQSPQIYQNYATKSVEGLSFVFLLQWTIGDLTNFFGAFLTKQLPIQVVIAAYMLTVDLTLCGQYALYYRKEPEQRKHHNIIHEQTPLLITQHKHLYRHHHPSLSRSTRDLSHEHRPGFYRTNSVDPWHVYRLNSSKKHGRRSHTIDRAYQDSYRSPERTERSNKNMDSSQTGFSQRGRSRDRKTYQNSIKSENAGNGAPFHKIRRLKLRPSISRRGTNMILMGMWMLMTMGPRSWTSNSIQREDSVSPVPSTLAVHHYTMDKHIPPAASPMDLFALDHLRHPILLSFPVIEFARHRHARKTLSLSMLVGRIFAWFCTVLYMTSRLPQIWSNYKRKSVQGLSWLLFLLAFLANLLYSLSILSNPKAVGPSGQEFLSESLPFLIGSGGTLVFDMIILIQYWMWHGRAGKMDDTHGDA</sequence>
<evidence type="ECO:0000256" key="4">
    <source>
        <dbReference type="ARBA" id="ARBA00023136"/>
    </source>
</evidence>
<feature type="transmembrane region" description="Helical" evidence="8">
    <location>
        <begin position="366"/>
        <end position="384"/>
    </location>
</feature>
<keyword evidence="10" id="KW-1185">Reference proteome</keyword>
<evidence type="ECO:0000256" key="1">
    <source>
        <dbReference type="ARBA" id="ARBA00004141"/>
    </source>
</evidence>
<comment type="similarity">
    <text evidence="5">Belongs to the laat-1 family.</text>
</comment>
<dbReference type="GO" id="GO:0000329">
    <property type="term" value="C:fungal-type vacuole membrane"/>
    <property type="evidence" value="ECO:0007669"/>
    <property type="project" value="TreeGrafter"/>
</dbReference>
<evidence type="ECO:0000313" key="10">
    <source>
        <dbReference type="Proteomes" id="UP000186303"/>
    </source>
</evidence>
<keyword evidence="2 8" id="KW-0812">Transmembrane</keyword>
<accession>A0A1M8A5A8</accession>
<evidence type="ECO:0000256" key="7">
    <source>
        <dbReference type="SAM" id="MobiDB-lite"/>
    </source>
</evidence>
<dbReference type="OrthoDB" id="8048523at2759"/>
<keyword evidence="4 8" id="KW-0472">Membrane</keyword>
<dbReference type="EMBL" id="LT671823">
    <property type="protein sequence ID" value="SHO77611.1"/>
    <property type="molecule type" value="Genomic_DNA"/>
</dbReference>
<feature type="transmembrane region" description="Helical" evidence="8">
    <location>
        <begin position="404"/>
        <end position="425"/>
    </location>
</feature>
<dbReference type="InterPro" id="IPR051415">
    <property type="entry name" value="LAAT-1"/>
</dbReference>
<evidence type="ECO:0000256" key="2">
    <source>
        <dbReference type="ARBA" id="ARBA00022692"/>
    </source>
</evidence>
<reference evidence="10" key="1">
    <citation type="journal article" date="2017" name="Nucleic Acids Res.">
        <title>Proteogenomics produces comprehensive and highly accurate protein-coding gene annotation in a complete genome assembly of Malassezia sympodialis.</title>
        <authorList>
            <person name="Zhu Y."/>
            <person name="Engstroem P.G."/>
            <person name="Tellgren-Roth C."/>
            <person name="Baudo C.D."/>
            <person name="Kennell J.C."/>
            <person name="Sun S."/>
            <person name="Billmyre R.B."/>
            <person name="Schroeder M.S."/>
            <person name="Andersson A."/>
            <person name="Holm T."/>
            <person name="Sigurgeirsson B."/>
            <person name="Wu G."/>
            <person name="Sankaranarayanan S.R."/>
            <person name="Siddharthan R."/>
            <person name="Sanyal K."/>
            <person name="Lundeberg J."/>
            <person name="Nystedt B."/>
            <person name="Boekhout T."/>
            <person name="Dawson T.L. Jr."/>
            <person name="Heitman J."/>
            <person name="Scheynius A."/>
            <person name="Lehtioe J."/>
        </authorList>
    </citation>
    <scope>NUCLEOTIDE SEQUENCE [LARGE SCALE GENOMIC DNA]</scope>
    <source>
        <strain evidence="10">ATCC 42132</strain>
    </source>
</reference>
<dbReference type="PANTHER" id="PTHR16201:SF34">
    <property type="entry name" value="LYSOSOMAL AMINO ACID TRANSPORTER 1"/>
    <property type="match status" value="1"/>
</dbReference>
<feature type="compositionally biased region" description="Basic and acidic residues" evidence="7">
    <location>
        <begin position="167"/>
        <end position="188"/>
    </location>
</feature>
<keyword evidence="3 8" id="KW-1133">Transmembrane helix</keyword>
<name>A0A1M8A5A8_MALS4</name>
<dbReference type="VEuPathDB" id="FungiDB:MSYG_1953"/>
<feature type="compositionally biased region" description="Polar residues" evidence="7">
    <location>
        <begin position="209"/>
        <end position="218"/>
    </location>
</feature>
<feature type="transmembrane region" description="Helical" evidence="8">
    <location>
        <begin position="326"/>
        <end position="345"/>
    </location>
</feature>
<evidence type="ECO:0000256" key="3">
    <source>
        <dbReference type="ARBA" id="ARBA00022989"/>
    </source>
</evidence>
<evidence type="ECO:0000256" key="6">
    <source>
        <dbReference type="ARBA" id="ARBA00050768"/>
    </source>
</evidence>
<dbReference type="GO" id="GO:0015174">
    <property type="term" value="F:basic amino acid transmembrane transporter activity"/>
    <property type="evidence" value="ECO:0007669"/>
    <property type="project" value="TreeGrafter"/>
</dbReference>
<dbReference type="GO" id="GO:0034488">
    <property type="term" value="P:basic amino acid transmembrane export from vacuole"/>
    <property type="evidence" value="ECO:0007669"/>
    <property type="project" value="TreeGrafter"/>
</dbReference>
<feature type="transmembrane region" description="Helical" evidence="8">
    <location>
        <begin position="69"/>
        <end position="91"/>
    </location>
</feature>
<feature type="transmembrane region" description="Helical" evidence="8">
    <location>
        <begin position="42"/>
        <end position="63"/>
    </location>
</feature>
<dbReference type="Pfam" id="PF04193">
    <property type="entry name" value="PQ-loop"/>
    <property type="match status" value="2"/>
</dbReference>
<proteinExistence type="inferred from homology"/>
<dbReference type="OMA" id="NDRLEWI"/>
<organism evidence="9 10">
    <name type="scientific">Malassezia sympodialis (strain ATCC 42132)</name>
    <name type="common">Atopic eczema-associated yeast</name>
    <dbReference type="NCBI Taxonomy" id="1230383"/>
    <lineage>
        <taxon>Eukaryota</taxon>
        <taxon>Fungi</taxon>
        <taxon>Dikarya</taxon>
        <taxon>Basidiomycota</taxon>
        <taxon>Ustilaginomycotina</taxon>
        <taxon>Malasseziomycetes</taxon>
        <taxon>Malasseziales</taxon>
        <taxon>Malasseziaceae</taxon>
        <taxon>Malassezia</taxon>
    </lineage>
</organism>
<gene>
    <name evidence="9" type="ORF">MSYG_1953</name>
</gene>
<feature type="region of interest" description="Disordered" evidence="7">
    <location>
        <begin position="159"/>
        <end position="226"/>
    </location>
</feature>
<comment type="catalytic activity">
    <reaction evidence="6">
        <text>L-histidine(out) + L-arginine(in) = L-histidine(in) + L-arginine(out)</text>
        <dbReference type="Rhea" id="RHEA:71063"/>
        <dbReference type="ChEBI" id="CHEBI:32682"/>
        <dbReference type="ChEBI" id="CHEBI:57595"/>
    </reaction>
</comment>
<protein>
    <submittedName>
        <fullName evidence="9">Similar to S.cerevisiae protein YPQ2 (Putative vacuolar membrane transporter for cationic amino acids)</fullName>
    </submittedName>
</protein>
<dbReference type="FunFam" id="1.20.1280.290:FF:000009">
    <property type="entry name" value="PQ loop repeat family protein"/>
    <property type="match status" value="1"/>
</dbReference>
<dbReference type="SMART" id="SM00679">
    <property type="entry name" value="CTNS"/>
    <property type="match status" value="2"/>
</dbReference>
<dbReference type="PANTHER" id="PTHR16201">
    <property type="entry name" value="SEVEN TRANSMEMBRANE PROTEIN 1-RELATED"/>
    <property type="match status" value="1"/>
</dbReference>